<evidence type="ECO:0000313" key="4">
    <source>
        <dbReference type="Proteomes" id="UP000017559"/>
    </source>
</evidence>
<evidence type="ECO:0000313" key="3">
    <source>
        <dbReference type="EMBL" id="ESK84514.1"/>
    </source>
</evidence>
<dbReference type="SUPFAM" id="SSF54160">
    <property type="entry name" value="Chromo domain-like"/>
    <property type="match status" value="1"/>
</dbReference>
<dbReference type="KEGG" id="mrr:Moror_6160"/>
<dbReference type="GO" id="GO:0003964">
    <property type="term" value="F:RNA-directed DNA polymerase activity"/>
    <property type="evidence" value="ECO:0007669"/>
    <property type="project" value="UniProtKB-KW"/>
</dbReference>
<dbReference type="CDD" id="cd00024">
    <property type="entry name" value="CD_CSD"/>
    <property type="match status" value="1"/>
</dbReference>
<name>V2XYN1_MONRO</name>
<feature type="domain" description="Chromo" evidence="2">
    <location>
        <begin position="118"/>
        <end position="173"/>
    </location>
</feature>
<protein>
    <submittedName>
        <fullName evidence="3">Reverse transcriptase-rnase h-integrase</fullName>
    </submittedName>
</protein>
<dbReference type="InterPro" id="IPR000953">
    <property type="entry name" value="Chromo/chromo_shadow_dom"/>
</dbReference>
<dbReference type="Proteomes" id="UP000017559">
    <property type="component" value="Unassembled WGS sequence"/>
</dbReference>
<dbReference type="Pfam" id="PF24626">
    <property type="entry name" value="SH3_Tf2-1"/>
    <property type="match status" value="1"/>
</dbReference>
<gene>
    <name evidence="3" type="ORF">Moror_6160</name>
</gene>
<feature type="compositionally biased region" description="Polar residues" evidence="1">
    <location>
        <begin position="215"/>
        <end position="241"/>
    </location>
</feature>
<reference evidence="3 4" key="1">
    <citation type="journal article" date="2014" name="BMC Genomics">
        <title>Genome and secretome analysis of the hemibiotrophic fungal pathogen, Moniliophthora roreri, which causes frosty pod rot disease of cacao: mechanisms of the biotrophic and necrotrophic phases.</title>
        <authorList>
            <person name="Meinhardt L.W."/>
            <person name="Costa G.G.L."/>
            <person name="Thomazella D.P.T."/>
            <person name="Teixeira P.J.P.L."/>
            <person name="Carazzolle M.F."/>
            <person name="Schuster S.C."/>
            <person name="Carlson J.E."/>
            <person name="Guiltinan M.J."/>
            <person name="Mieczkowski P."/>
            <person name="Farmer A."/>
            <person name="Ramaraj T."/>
            <person name="Crozier J."/>
            <person name="Davis R.E."/>
            <person name="Shao J."/>
            <person name="Melnick R.L."/>
            <person name="Pereira G.A.G."/>
            <person name="Bailey B.A."/>
        </authorList>
    </citation>
    <scope>NUCLEOTIDE SEQUENCE [LARGE SCALE GENOMIC DNA]</scope>
    <source>
        <strain evidence="3 4">MCA 2997</strain>
    </source>
</reference>
<dbReference type="Gene3D" id="2.40.50.40">
    <property type="match status" value="1"/>
</dbReference>
<dbReference type="SMART" id="SM00298">
    <property type="entry name" value="CHROMO"/>
    <property type="match status" value="1"/>
</dbReference>
<keyword evidence="3" id="KW-0548">Nucleotidyltransferase</keyword>
<keyword evidence="4" id="KW-1185">Reference proteome</keyword>
<dbReference type="HOGENOM" id="CLU_1090244_0_0_1"/>
<keyword evidence="3" id="KW-0695">RNA-directed DNA polymerase</keyword>
<dbReference type="AlphaFoldDB" id="V2XYN1"/>
<dbReference type="InterPro" id="IPR016197">
    <property type="entry name" value="Chromo-like_dom_sf"/>
</dbReference>
<keyword evidence="3" id="KW-0808">Transferase</keyword>
<sequence>MEQSSVPAAKDLAKQLKIIHEELKANLQHAQDAQAHFYNKNRKPTPELHKGQLKLDHRKLGPYPIEKRIHDTNAYKLKLLSYLSRLHPVFHVSLLEPYKDPSKFHPHSNPIHIQLDETPTMIESIKDSQKIDKTYEYLIHFHETDQSEDSWIPLSDIPSNLDETIDRFHHRHPRAPRPNNILFQQRLTFNNSDEALVTLSSEDSVDKSIPVRPTSPKNVSINPKTNYTTPVCTTTRSSRVSQPAPRLDPIIPGQE</sequence>
<accession>V2XYN1</accession>
<dbReference type="EMBL" id="AWSO01001289">
    <property type="protein sequence ID" value="ESK84514.1"/>
    <property type="molecule type" value="Genomic_DNA"/>
</dbReference>
<organism evidence="3 4">
    <name type="scientific">Moniliophthora roreri (strain MCA 2997)</name>
    <name type="common">Cocoa frosty pod rot fungus</name>
    <name type="synonym">Crinipellis roreri</name>
    <dbReference type="NCBI Taxonomy" id="1381753"/>
    <lineage>
        <taxon>Eukaryota</taxon>
        <taxon>Fungi</taxon>
        <taxon>Dikarya</taxon>
        <taxon>Basidiomycota</taxon>
        <taxon>Agaricomycotina</taxon>
        <taxon>Agaricomycetes</taxon>
        <taxon>Agaricomycetidae</taxon>
        <taxon>Agaricales</taxon>
        <taxon>Marasmiineae</taxon>
        <taxon>Marasmiaceae</taxon>
        <taxon>Moniliophthora</taxon>
    </lineage>
</organism>
<comment type="caution">
    <text evidence="3">The sequence shown here is derived from an EMBL/GenBank/DDBJ whole genome shotgun (WGS) entry which is preliminary data.</text>
</comment>
<dbReference type="InterPro" id="IPR023780">
    <property type="entry name" value="Chromo_domain"/>
</dbReference>
<evidence type="ECO:0000259" key="2">
    <source>
        <dbReference type="SMART" id="SM00298"/>
    </source>
</evidence>
<dbReference type="GO" id="GO:0006338">
    <property type="term" value="P:chromatin remodeling"/>
    <property type="evidence" value="ECO:0007669"/>
    <property type="project" value="UniProtKB-ARBA"/>
</dbReference>
<dbReference type="Pfam" id="PF00385">
    <property type="entry name" value="Chromo"/>
    <property type="match status" value="1"/>
</dbReference>
<proteinExistence type="predicted"/>
<feature type="region of interest" description="Disordered" evidence="1">
    <location>
        <begin position="206"/>
        <end position="255"/>
    </location>
</feature>
<dbReference type="OrthoDB" id="3341476at2759"/>
<evidence type="ECO:0000256" key="1">
    <source>
        <dbReference type="SAM" id="MobiDB-lite"/>
    </source>
</evidence>
<dbReference type="InterPro" id="IPR056924">
    <property type="entry name" value="SH3_Tf2-1"/>
</dbReference>